<sequence>MTDGLSSFSADSSIVQYSNGKWTQIDSGGAYQTREFNATVSFSFNGTTITILGTIQPDRLAQTATANSPLIYVLDGEDDHTLAIRLANDNTTFSVSGGSVATAQHESTNHRRTVAILAGTLGGFVVLSLVFVALFLFYRRRRRRHSPTLYALGPLQANLPATKEAFTSPKYSNYGLSFTQSTDSVNYLPKPLVKAVTRPSSVPIPGVDSYTPVVPRAKHKLKPKWDAGRLQVEKAKEEAFDEYSALEPVPEAPAAATETPAALQQFHRYDSSLLLDAIKSAQKETTAYLHWNWTRTFCITATMSTNNSPTPAVPTQRRKWGTSYRQSSAKGSKTAHGQPSVDSTTTEWLEPLLLVARAGVAAGEACSIPYVKGAFSVVVLLLETIQKMGENRDDLKDLCDNSVKIMDIIQRRISAQQGTTADKLIELCKEFET</sequence>
<protein>
    <submittedName>
        <fullName evidence="3">Uncharacterized protein</fullName>
    </submittedName>
</protein>
<evidence type="ECO:0000313" key="4">
    <source>
        <dbReference type="Proteomes" id="UP001219525"/>
    </source>
</evidence>
<dbReference type="EMBL" id="JARJCW010000028">
    <property type="protein sequence ID" value="KAJ7210421.1"/>
    <property type="molecule type" value="Genomic_DNA"/>
</dbReference>
<reference evidence="3" key="1">
    <citation type="submission" date="2023-03" db="EMBL/GenBank/DDBJ databases">
        <title>Massive genome expansion in bonnet fungi (Mycena s.s.) driven by repeated elements and novel gene families across ecological guilds.</title>
        <authorList>
            <consortium name="Lawrence Berkeley National Laboratory"/>
            <person name="Harder C.B."/>
            <person name="Miyauchi S."/>
            <person name="Viragh M."/>
            <person name="Kuo A."/>
            <person name="Thoen E."/>
            <person name="Andreopoulos B."/>
            <person name="Lu D."/>
            <person name="Skrede I."/>
            <person name="Drula E."/>
            <person name="Henrissat B."/>
            <person name="Morin E."/>
            <person name="Kohler A."/>
            <person name="Barry K."/>
            <person name="LaButti K."/>
            <person name="Morin E."/>
            <person name="Salamov A."/>
            <person name="Lipzen A."/>
            <person name="Mereny Z."/>
            <person name="Hegedus B."/>
            <person name="Baldrian P."/>
            <person name="Stursova M."/>
            <person name="Weitz H."/>
            <person name="Taylor A."/>
            <person name="Grigoriev I.V."/>
            <person name="Nagy L.G."/>
            <person name="Martin F."/>
            <person name="Kauserud H."/>
        </authorList>
    </citation>
    <scope>NUCLEOTIDE SEQUENCE</scope>
    <source>
        <strain evidence="3">9144</strain>
    </source>
</reference>
<proteinExistence type="predicted"/>
<feature type="transmembrane region" description="Helical" evidence="2">
    <location>
        <begin position="114"/>
        <end position="138"/>
    </location>
</feature>
<dbReference type="Proteomes" id="UP001219525">
    <property type="component" value="Unassembled WGS sequence"/>
</dbReference>
<evidence type="ECO:0000256" key="2">
    <source>
        <dbReference type="SAM" id="Phobius"/>
    </source>
</evidence>
<name>A0AAD6VE67_9AGAR</name>
<evidence type="ECO:0000256" key="1">
    <source>
        <dbReference type="SAM" id="MobiDB-lite"/>
    </source>
</evidence>
<evidence type="ECO:0000313" key="3">
    <source>
        <dbReference type="EMBL" id="KAJ7210421.1"/>
    </source>
</evidence>
<keyword evidence="2" id="KW-0472">Membrane</keyword>
<comment type="caution">
    <text evidence="3">The sequence shown here is derived from an EMBL/GenBank/DDBJ whole genome shotgun (WGS) entry which is preliminary data.</text>
</comment>
<keyword evidence="2" id="KW-1133">Transmembrane helix</keyword>
<keyword evidence="2" id="KW-0812">Transmembrane</keyword>
<accession>A0AAD6VE67</accession>
<keyword evidence="4" id="KW-1185">Reference proteome</keyword>
<dbReference type="AlphaFoldDB" id="A0AAD6VE67"/>
<organism evidence="3 4">
    <name type="scientific">Mycena pura</name>
    <dbReference type="NCBI Taxonomy" id="153505"/>
    <lineage>
        <taxon>Eukaryota</taxon>
        <taxon>Fungi</taxon>
        <taxon>Dikarya</taxon>
        <taxon>Basidiomycota</taxon>
        <taxon>Agaricomycotina</taxon>
        <taxon>Agaricomycetes</taxon>
        <taxon>Agaricomycetidae</taxon>
        <taxon>Agaricales</taxon>
        <taxon>Marasmiineae</taxon>
        <taxon>Mycenaceae</taxon>
        <taxon>Mycena</taxon>
    </lineage>
</organism>
<gene>
    <name evidence="3" type="ORF">GGX14DRAFT_565635</name>
</gene>
<feature type="region of interest" description="Disordered" evidence="1">
    <location>
        <begin position="306"/>
        <end position="342"/>
    </location>
</feature>
<feature type="compositionally biased region" description="Polar residues" evidence="1">
    <location>
        <begin position="323"/>
        <end position="342"/>
    </location>
</feature>